<feature type="domain" description="Protein kinase" evidence="2">
    <location>
        <begin position="144"/>
        <end position="322"/>
    </location>
</feature>
<evidence type="ECO:0000313" key="5">
    <source>
        <dbReference type="Proteomes" id="UP000002051"/>
    </source>
</evidence>
<dbReference type="PROSITE" id="PS50011">
    <property type="entry name" value="PROTEIN_KINASE_DOM"/>
    <property type="match status" value="1"/>
</dbReference>
<dbReference type="eggNOG" id="ENOG502QUXB">
    <property type="taxonomic scope" value="Eukaryota"/>
</dbReference>
<dbReference type="EnsemblPlants" id="AES69605">
    <property type="protein sequence ID" value="AES69605"/>
    <property type="gene ID" value="MTR_3g032070"/>
</dbReference>
<dbReference type="PANTHER" id="PTHR47976:SF1">
    <property type="entry name" value="G-TYPE LECTIN S-RECEPTOR-LIKE SERINE_THREONINE-PROTEIN KINASE SD2-5"/>
    <property type="match status" value="1"/>
</dbReference>
<organism evidence="3 5">
    <name type="scientific">Medicago truncatula</name>
    <name type="common">Barrel medic</name>
    <name type="synonym">Medicago tribuloides</name>
    <dbReference type="NCBI Taxonomy" id="3880"/>
    <lineage>
        <taxon>Eukaryota</taxon>
        <taxon>Viridiplantae</taxon>
        <taxon>Streptophyta</taxon>
        <taxon>Embryophyta</taxon>
        <taxon>Tracheophyta</taxon>
        <taxon>Spermatophyta</taxon>
        <taxon>Magnoliopsida</taxon>
        <taxon>eudicotyledons</taxon>
        <taxon>Gunneridae</taxon>
        <taxon>Pentapetalae</taxon>
        <taxon>rosids</taxon>
        <taxon>fabids</taxon>
        <taxon>Fabales</taxon>
        <taxon>Fabaceae</taxon>
        <taxon>Papilionoideae</taxon>
        <taxon>50 kb inversion clade</taxon>
        <taxon>NPAAA clade</taxon>
        <taxon>Hologalegina</taxon>
        <taxon>IRL clade</taxon>
        <taxon>Trifolieae</taxon>
        <taxon>Medicago</taxon>
    </lineage>
</organism>
<evidence type="ECO:0000256" key="1">
    <source>
        <dbReference type="ARBA" id="ARBA00022729"/>
    </source>
</evidence>
<dbReference type="InterPro" id="IPR011009">
    <property type="entry name" value="Kinase-like_dom_sf"/>
</dbReference>
<dbReference type="InterPro" id="IPR051343">
    <property type="entry name" value="G-type_lectin_kinases/EP1-like"/>
</dbReference>
<evidence type="ECO:0000259" key="2">
    <source>
        <dbReference type="PROSITE" id="PS50011"/>
    </source>
</evidence>
<keyword evidence="5" id="KW-1185">Reference proteome</keyword>
<gene>
    <name evidence="3" type="ordered locus">MTR_3g032070</name>
</gene>
<dbReference type="HOGENOM" id="CLU_864265_0_0_1"/>
<dbReference type="PaxDb" id="3880-AES69605"/>
<dbReference type="InterPro" id="IPR000719">
    <property type="entry name" value="Prot_kinase_dom"/>
</dbReference>
<dbReference type="GO" id="GO:0005524">
    <property type="term" value="F:ATP binding"/>
    <property type="evidence" value="ECO:0007669"/>
    <property type="project" value="InterPro"/>
</dbReference>
<protein>
    <submittedName>
        <fullName evidence="3">G-type lectin S-receptor-like Serine/Threonine-kinase, putative</fullName>
    </submittedName>
</protein>
<dbReference type="PROSITE" id="PS00108">
    <property type="entry name" value="PROTEIN_KINASE_ST"/>
    <property type="match status" value="1"/>
</dbReference>
<dbReference type="GO" id="GO:0004672">
    <property type="term" value="F:protein kinase activity"/>
    <property type="evidence" value="ECO:0007669"/>
    <property type="project" value="InterPro"/>
</dbReference>
<sequence>MIFSTSPSSTDKNVKIVRLDAMVGVRTPTPALVRFCLETTIVWYFGKVFILPTTLTTSKKFKEVKKLTSEPIPNNSTYVLQIKSGNKGNRKTIDKDNNVLATANISNNLWRLYDEKMSLLLQFTFYADACVKATWIAVFGRDGFITFSTLNNGGINSDSSTRIPQDLFGTHQRYDPFMAISYSQSTLCLLFVGARYYLKKKNLPESLRRKFLGNLTGMPICYRHKDIETQLAVKKLEGIIGQVKKEFRAKVSIIEGTHRHSVYVYMSNKEMDIKKKKAEFHLDWNTRFNISIKIMTQIVHCDIKPENVLLDDYFMAKISDFG</sequence>
<dbReference type="EMBL" id="CM001219">
    <property type="protein sequence ID" value="AES69605.1"/>
    <property type="molecule type" value="Genomic_DNA"/>
</dbReference>
<dbReference type="Proteomes" id="UP000002051">
    <property type="component" value="Chromosome 3"/>
</dbReference>
<dbReference type="InterPro" id="IPR008271">
    <property type="entry name" value="Ser/Thr_kinase_AS"/>
</dbReference>
<name>G7IWY9_MEDTR</name>
<dbReference type="AlphaFoldDB" id="G7IWY9"/>
<evidence type="ECO:0000313" key="4">
    <source>
        <dbReference type="EnsemblPlants" id="AES69605"/>
    </source>
</evidence>
<reference evidence="4" key="3">
    <citation type="submission" date="2015-04" db="UniProtKB">
        <authorList>
            <consortium name="EnsemblPlants"/>
        </authorList>
    </citation>
    <scope>IDENTIFICATION</scope>
    <source>
        <strain evidence="4">cv. Jemalong A17</strain>
    </source>
</reference>
<dbReference type="SUPFAM" id="SSF56112">
    <property type="entry name" value="Protein kinase-like (PK-like)"/>
    <property type="match status" value="1"/>
</dbReference>
<reference evidence="3 5" key="1">
    <citation type="journal article" date="2011" name="Nature">
        <title>The Medicago genome provides insight into the evolution of rhizobial symbioses.</title>
        <authorList>
            <person name="Young N.D."/>
            <person name="Debelle F."/>
            <person name="Oldroyd G.E."/>
            <person name="Geurts R."/>
            <person name="Cannon S.B."/>
            <person name="Udvardi M.K."/>
            <person name="Benedito V.A."/>
            <person name="Mayer K.F."/>
            <person name="Gouzy J."/>
            <person name="Schoof H."/>
            <person name="Van de Peer Y."/>
            <person name="Proost S."/>
            <person name="Cook D.R."/>
            <person name="Meyers B.C."/>
            <person name="Spannagl M."/>
            <person name="Cheung F."/>
            <person name="De Mita S."/>
            <person name="Krishnakumar V."/>
            <person name="Gundlach H."/>
            <person name="Zhou S."/>
            <person name="Mudge J."/>
            <person name="Bharti A.K."/>
            <person name="Murray J.D."/>
            <person name="Naoumkina M.A."/>
            <person name="Rosen B."/>
            <person name="Silverstein K.A."/>
            <person name="Tang H."/>
            <person name="Rombauts S."/>
            <person name="Zhao P.X."/>
            <person name="Zhou P."/>
            <person name="Barbe V."/>
            <person name="Bardou P."/>
            <person name="Bechner M."/>
            <person name="Bellec A."/>
            <person name="Berger A."/>
            <person name="Berges H."/>
            <person name="Bidwell S."/>
            <person name="Bisseling T."/>
            <person name="Choisne N."/>
            <person name="Couloux A."/>
            <person name="Denny R."/>
            <person name="Deshpande S."/>
            <person name="Dai X."/>
            <person name="Doyle J.J."/>
            <person name="Dudez A.M."/>
            <person name="Farmer A.D."/>
            <person name="Fouteau S."/>
            <person name="Franken C."/>
            <person name="Gibelin C."/>
            <person name="Gish J."/>
            <person name="Goldstein S."/>
            <person name="Gonzalez A.J."/>
            <person name="Green P.J."/>
            <person name="Hallab A."/>
            <person name="Hartog M."/>
            <person name="Hua A."/>
            <person name="Humphray S.J."/>
            <person name="Jeong D.H."/>
            <person name="Jing Y."/>
            <person name="Jocker A."/>
            <person name="Kenton S.M."/>
            <person name="Kim D.J."/>
            <person name="Klee K."/>
            <person name="Lai H."/>
            <person name="Lang C."/>
            <person name="Lin S."/>
            <person name="Macmil S.L."/>
            <person name="Magdelenat G."/>
            <person name="Matthews L."/>
            <person name="McCorrison J."/>
            <person name="Monaghan E.L."/>
            <person name="Mun J.H."/>
            <person name="Najar F.Z."/>
            <person name="Nicholson C."/>
            <person name="Noirot C."/>
            <person name="O'Bleness M."/>
            <person name="Paule C.R."/>
            <person name="Poulain J."/>
            <person name="Prion F."/>
            <person name="Qin B."/>
            <person name="Qu C."/>
            <person name="Retzel E.F."/>
            <person name="Riddle C."/>
            <person name="Sallet E."/>
            <person name="Samain S."/>
            <person name="Samson N."/>
            <person name="Sanders I."/>
            <person name="Saurat O."/>
            <person name="Scarpelli C."/>
            <person name="Schiex T."/>
            <person name="Segurens B."/>
            <person name="Severin A.J."/>
            <person name="Sherrier D.J."/>
            <person name="Shi R."/>
            <person name="Sims S."/>
            <person name="Singer S.R."/>
            <person name="Sinharoy S."/>
            <person name="Sterck L."/>
            <person name="Viollet A."/>
            <person name="Wang B.B."/>
            <person name="Wang K."/>
            <person name="Wang M."/>
            <person name="Wang X."/>
            <person name="Warfsmann J."/>
            <person name="Weissenbach J."/>
            <person name="White D.D."/>
            <person name="White J.D."/>
            <person name="Wiley G.B."/>
            <person name="Wincker P."/>
            <person name="Xing Y."/>
            <person name="Yang L."/>
            <person name="Yao Z."/>
            <person name="Ying F."/>
            <person name="Zhai J."/>
            <person name="Zhou L."/>
            <person name="Zuber A."/>
            <person name="Denarie J."/>
            <person name="Dixon R.A."/>
            <person name="May G.D."/>
            <person name="Schwartz D.C."/>
            <person name="Rogers J."/>
            <person name="Quetier F."/>
            <person name="Town C.D."/>
            <person name="Roe B.A."/>
        </authorList>
    </citation>
    <scope>NUCLEOTIDE SEQUENCE [LARGE SCALE GENOMIC DNA]</scope>
    <source>
        <strain evidence="3">A17</strain>
        <strain evidence="4 5">cv. Jemalong A17</strain>
    </source>
</reference>
<proteinExistence type="predicted"/>
<reference evidence="3 5" key="2">
    <citation type="journal article" date="2014" name="BMC Genomics">
        <title>An improved genome release (version Mt4.0) for the model legume Medicago truncatula.</title>
        <authorList>
            <person name="Tang H."/>
            <person name="Krishnakumar V."/>
            <person name="Bidwell S."/>
            <person name="Rosen B."/>
            <person name="Chan A."/>
            <person name="Zhou S."/>
            <person name="Gentzbittel L."/>
            <person name="Childs K.L."/>
            <person name="Yandell M."/>
            <person name="Gundlach H."/>
            <person name="Mayer K.F."/>
            <person name="Schwartz D.C."/>
            <person name="Town C.D."/>
        </authorList>
    </citation>
    <scope>GENOME REANNOTATION</scope>
    <source>
        <strain evidence="3">A17</strain>
        <strain evidence="4 5">cv. Jemalong A17</strain>
    </source>
</reference>
<keyword evidence="1" id="KW-0732">Signal</keyword>
<dbReference type="PANTHER" id="PTHR47976">
    <property type="entry name" value="G-TYPE LECTIN S-RECEPTOR-LIKE SERINE/THREONINE-PROTEIN KINASE SD2-5"/>
    <property type="match status" value="1"/>
</dbReference>
<accession>G7IWY9</accession>
<evidence type="ECO:0000313" key="3">
    <source>
        <dbReference type="EMBL" id="AES69605.1"/>
    </source>
</evidence>
<dbReference type="Gene3D" id="1.10.510.10">
    <property type="entry name" value="Transferase(Phosphotransferase) domain 1"/>
    <property type="match status" value="1"/>
</dbReference>